<proteinExistence type="predicted"/>
<reference evidence="2" key="1">
    <citation type="submission" date="2023-03" db="EMBL/GenBank/DDBJ databases">
        <title>Massive genome expansion in bonnet fungi (Mycena s.s.) driven by repeated elements and novel gene families across ecological guilds.</title>
        <authorList>
            <consortium name="Lawrence Berkeley National Laboratory"/>
            <person name="Harder C.B."/>
            <person name="Miyauchi S."/>
            <person name="Viragh M."/>
            <person name="Kuo A."/>
            <person name="Thoen E."/>
            <person name="Andreopoulos B."/>
            <person name="Lu D."/>
            <person name="Skrede I."/>
            <person name="Drula E."/>
            <person name="Henrissat B."/>
            <person name="Morin E."/>
            <person name="Kohler A."/>
            <person name="Barry K."/>
            <person name="LaButti K."/>
            <person name="Morin E."/>
            <person name="Salamov A."/>
            <person name="Lipzen A."/>
            <person name="Mereny Z."/>
            <person name="Hegedus B."/>
            <person name="Baldrian P."/>
            <person name="Stursova M."/>
            <person name="Weitz H."/>
            <person name="Taylor A."/>
            <person name="Grigoriev I.V."/>
            <person name="Nagy L.G."/>
            <person name="Martin F."/>
            <person name="Kauserud H."/>
        </authorList>
    </citation>
    <scope>NUCLEOTIDE SEQUENCE</scope>
    <source>
        <strain evidence="2">CBHHK182m</strain>
    </source>
</reference>
<protein>
    <submittedName>
        <fullName evidence="2">Uncharacterized protein</fullName>
    </submittedName>
</protein>
<evidence type="ECO:0000313" key="3">
    <source>
        <dbReference type="Proteomes" id="UP001215598"/>
    </source>
</evidence>
<feature type="region of interest" description="Disordered" evidence="1">
    <location>
        <begin position="110"/>
        <end position="147"/>
    </location>
</feature>
<dbReference type="AlphaFoldDB" id="A0AAD7JDD2"/>
<keyword evidence="3" id="KW-1185">Reference proteome</keyword>
<sequence>MLCFPFPGSDVRDYLTEITNFQPFPGDDGFREFRGVYDELLGDLALQKNRGVLQRCIRSTILTVARTAEDAFSGGLDRTIIQRLQRDFSLQHHGATGPPEVIRLVTKLENHPTTDGSTPRSASDSTISAQDPMTFTQSSNCPPSGSSVSARSSQIMVIEGDLICIENCGMDLWVNSSTLTVRFGNGVGSSELEFLRRLHLSNFAVRRMDSECFSIEIVPTSPGPEVAQRSTYIVQNAVCISQPGAHLQASKNGGNIRFGNLGTAPDAAEKVIQPRGNTQDTVCPSSGPVSLVRTPDISLDVRLDNEQIEIEWELL</sequence>
<feature type="compositionally biased region" description="Polar residues" evidence="1">
    <location>
        <begin position="113"/>
        <end position="137"/>
    </location>
</feature>
<dbReference type="EMBL" id="JARKIB010000036">
    <property type="protein sequence ID" value="KAJ7760955.1"/>
    <property type="molecule type" value="Genomic_DNA"/>
</dbReference>
<organism evidence="2 3">
    <name type="scientific">Mycena metata</name>
    <dbReference type="NCBI Taxonomy" id="1033252"/>
    <lineage>
        <taxon>Eukaryota</taxon>
        <taxon>Fungi</taxon>
        <taxon>Dikarya</taxon>
        <taxon>Basidiomycota</taxon>
        <taxon>Agaricomycotina</taxon>
        <taxon>Agaricomycetes</taxon>
        <taxon>Agaricomycetidae</taxon>
        <taxon>Agaricales</taxon>
        <taxon>Marasmiineae</taxon>
        <taxon>Mycenaceae</taxon>
        <taxon>Mycena</taxon>
    </lineage>
</organism>
<evidence type="ECO:0000313" key="2">
    <source>
        <dbReference type="EMBL" id="KAJ7760955.1"/>
    </source>
</evidence>
<comment type="caution">
    <text evidence="2">The sequence shown here is derived from an EMBL/GenBank/DDBJ whole genome shotgun (WGS) entry which is preliminary data.</text>
</comment>
<dbReference type="Proteomes" id="UP001215598">
    <property type="component" value="Unassembled WGS sequence"/>
</dbReference>
<name>A0AAD7JDD2_9AGAR</name>
<evidence type="ECO:0000256" key="1">
    <source>
        <dbReference type="SAM" id="MobiDB-lite"/>
    </source>
</evidence>
<feature type="compositionally biased region" description="Low complexity" evidence="1">
    <location>
        <begin position="138"/>
        <end position="147"/>
    </location>
</feature>
<accession>A0AAD7JDD2</accession>
<gene>
    <name evidence="2" type="ORF">B0H16DRAFT_1531238</name>
</gene>